<evidence type="ECO:0000313" key="2">
    <source>
        <dbReference type="Proteomes" id="UP000886595"/>
    </source>
</evidence>
<keyword evidence="2" id="KW-1185">Reference proteome</keyword>
<accession>A0A8X7QHT5</accession>
<name>A0A8X7QHT5_BRACI</name>
<dbReference type="Proteomes" id="UP000886595">
    <property type="component" value="Unassembled WGS sequence"/>
</dbReference>
<evidence type="ECO:0000313" key="1">
    <source>
        <dbReference type="EMBL" id="KAG2269833.1"/>
    </source>
</evidence>
<comment type="caution">
    <text evidence="1">The sequence shown here is derived from an EMBL/GenBank/DDBJ whole genome shotgun (WGS) entry which is preliminary data.</text>
</comment>
<protein>
    <submittedName>
        <fullName evidence="1">Uncharacterized protein</fullName>
    </submittedName>
</protein>
<dbReference type="EMBL" id="JAAMPC010000013">
    <property type="protein sequence ID" value="KAG2269833.1"/>
    <property type="molecule type" value="Genomic_DNA"/>
</dbReference>
<reference evidence="1 2" key="1">
    <citation type="submission" date="2020-02" db="EMBL/GenBank/DDBJ databases">
        <authorList>
            <person name="Ma Q."/>
            <person name="Huang Y."/>
            <person name="Song X."/>
            <person name="Pei D."/>
        </authorList>
    </citation>
    <scope>NUCLEOTIDE SEQUENCE [LARGE SCALE GENOMIC DNA]</scope>
    <source>
        <strain evidence="1">Sxm20200214</strain>
        <tissue evidence="1">Leaf</tissue>
    </source>
</reference>
<proteinExistence type="predicted"/>
<dbReference type="AlphaFoldDB" id="A0A8X7QHT5"/>
<organism evidence="1 2">
    <name type="scientific">Brassica carinata</name>
    <name type="common">Ethiopian mustard</name>
    <name type="synonym">Abyssinian cabbage</name>
    <dbReference type="NCBI Taxonomy" id="52824"/>
    <lineage>
        <taxon>Eukaryota</taxon>
        <taxon>Viridiplantae</taxon>
        <taxon>Streptophyta</taxon>
        <taxon>Embryophyta</taxon>
        <taxon>Tracheophyta</taxon>
        <taxon>Spermatophyta</taxon>
        <taxon>Magnoliopsida</taxon>
        <taxon>eudicotyledons</taxon>
        <taxon>Gunneridae</taxon>
        <taxon>Pentapetalae</taxon>
        <taxon>rosids</taxon>
        <taxon>malvids</taxon>
        <taxon>Brassicales</taxon>
        <taxon>Brassicaceae</taxon>
        <taxon>Brassiceae</taxon>
        <taxon>Brassica</taxon>
    </lineage>
</organism>
<sequence length="189" mass="22000">MISPATHAIVRGSPSGNLQTSLMKVFHFMKATQFMDKRKYTNRLTPERAKKELGEGQICVLFHNNHFYTMMNPYAQLRLIEYASLSYKYYTLLLLFGVSRKEICSQFLSQMSHLCLVQLHLLKPPLSHVNMNMHKGTWVHRNWNSKMSERPYIVPSSGFPFSSSSTWQTYVIRIYHSQNSKSFHMAEGV</sequence>
<gene>
    <name evidence="1" type="ORF">Bca52824_064388</name>
</gene>